<name>A0A0S2I1T2_9BACT</name>
<dbReference type="KEGG" id="blq:L21SP5_02614"/>
<keyword evidence="1" id="KW-0732">Signal</keyword>
<evidence type="ECO:0000313" key="4">
    <source>
        <dbReference type="Proteomes" id="UP000064893"/>
    </source>
</evidence>
<dbReference type="OrthoDB" id="947434at2"/>
<feature type="chain" id="PRO_5006599549" description="Outer membrane protein beta-barrel domain-containing protein" evidence="1">
    <location>
        <begin position="20"/>
        <end position="383"/>
    </location>
</feature>
<dbReference type="RefSeq" id="WP_057953629.1">
    <property type="nucleotide sequence ID" value="NZ_CP013118.1"/>
</dbReference>
<dbReference type="Proteomes" id="UP000064893">
    <property type="component" value="Chromosome"/>
</dbReference>
<gene>
    <name evidence="3" type="ORF">L21SP5_02614</name>
</gene>
<sequence length="383" mass="44068" precursor="true">MKFYSLLAAIFFITLNAFSQKEEAYFTKDSVSNVGFNVTLYSPAENARYCQIQYDNSVKKYTPHEVDEYGVKGSVFVSKEIEYKNEKRKVFLERLTTGKIVLYRYVTDNDELYYYSNNNKKLAPLPKNKNGVSYKETIRKLTSDCPEITDKLFKRIKYKRKPMATAIRYYNICEPRYIPTFKTGLLVSLGLHKNTLTENMKLSTHTSNPLANLSYPFTTNFAIGAFIDIPINFTRHSFHIEALINRYNHEFSESVIANYNYVSMMQADLVLKLKTTTLQIPVMYKYSIPYNKNLLFVNAGPVMGLTISDKSSLQYNFYNGANQTIDEELVDNVSFGISAGLGAEFDITKKFKGIASLRYTMQSINNKETFIQHLIAINFGIFI</sequence>
<protein>
    <recommendedName>
        <fullName evidence="2">Outer membrane protein beta-barrel domain-containing protein</fullName>
    </recommendedName>
</protein>
<dbReference type="SUPFAM" id="SSF56925">
    <property type="entry name" value="OMPA-like"/>
    <property type="match status" value="1"/>
</dbReference>
<dbReference type="Gene3D" id="2.40.160.20">
    <property type="match status" value="1"/>
</dbReference>
<evidence type="ECO:0000256" key="1">
    <source>
        <dbReference type="SAM" id="SignalP"/>
    </source>
</evidence>
<dbReference type="STRING" id="1307839.L21SP5_02614"/>
<dbReference type="InterPro" id="IPR025665">
    <property type="entry name" value="Beta-barrel_OMP_2"/>
</dbReference>
<keyword evidence="4" id="KW-1185">Reference proteome</keyword>
<evidence type="ECO:0000259" key="2">
    <source>
        <dbReference type="Pfam" id="PF13568"/>
    </source>
</evidence>
<dbReference type="InterPro" id="IPR011250">
    <property type="entry name" value="OMP/PagP_B-barrel"/>
</dbReference>
<organism evidence="3 4">
    <name type="scientific">Salinivirga cyanobacteriivorans</name>
    <dbReference type="NCBI Taxonomy" id="1307839"/>
    <lineage>
        <taxon>Bacteria</taxon>
        <taxon>Pseudomonadati</taxon>
        <taxon>Bacteroidota</taxon>
        <taxon>Bacteroidia</taxon>
        <taxon>Bacteroidales</taxon>
        <taxon>Salinivirgaceae</taxon>
        <taxon>Salinivirga</taxon>
    </lineage>
</organism>
<dbReference type="EMBL" id="CP013118">
    <property type="protein sequence ID" value="ALO16237.1"/>
    <property type="molecule type" value="Genomic_DNA"/>
</dbReference>
<dbReference type="AlphaFoldDB" id="A0A0S2I1T2"/>
<feature type="domain" description="Outer membrane protein beta-barrel" evidence="2">
    <location>
        <begin position="189"/>
        <end position="365"/>
    </location>
</feature>
<evidence type="ECO:0000313" key="3">
    <source>
        <dbReference type="EMBL" id="ALO16237.1"/>
    </source>
</evidence>
<feature type="signal peptide" evidence="1">
    <location>
        <begin position="1"/>
        <end position="19"/>
    </location>
</feature>
<dbReference type="Pfam" id="PF13568">
    <property type="entry name" value="OMP_b-brl_2"/>
    <property type="match status" value="1"/>
</dbReference>
<accession>A0A0S2I1T2</accession>
<proteinExistence type="predicted"/>
<reference evidence="3 4" key="1">
    <citation type="submission" date="2015-11" db="EMBL/GenBank/DDBJ databases">
        <title>Description and complete genome sequence of a novel strain predominating in hypersaline microbial mats and representing a new family of the Bacteriodetes phylum.</title>
        <authorList>
            <person name="Spring S."/>
            <person name="Bunk B."/>
            <person name="Sproer C."/>
            <person name="Klenk H.-P."/>
        </authorList>
    </citation>
    <scope>NUCLEOTIDE SEQUENCE [LARGE SCALE GENOMIC DNA]</scope>
    <source>
        <strain evidence="3 4">L21-Spi-D4</strain>
    </source>
</reference>